<evidence type="ECO:0000256" key="1">
    <source>
        <dbReference type="SAM" id="MobiDB-lite"/>
    </source>
</evidence>
<dbReference type="EMBL" id="JAGPXD010000002">
    <property type="protein sequence ID" value="KAH7369073.1"/>
    <property type="molecule type" value="Genomic_DNA"/>
</dbReference>
<feature type="region of interest" description="Disordered" evidence="1">
    <location>
        <begin position="197"/>
        <end position="216"/>
    </location>
</feature>
<feature type="region of interest" description="Disordered" evidence="1">
    <location>
        <begin position="1"/>
        <end position="21"/>
    </location>
</feature>
<comment type="caution">
    <text evidence="2">The sequence shown here is derived from an EMBL/GenBank/DDBJ whole genome shotgun (WGS) entry which is preliminary data.</text>
</comment>
<evidence type="ECO:0000313" key="2">
    <source>
        <dbReference type="EMBL" id="KAH7369073.1"/>
    </source>
</evidence>
<feature type="compositionally biased region" description="Basic residues" evidence="1">
    <location>
        <begin position="265"/>
        <end position="276"/>
    </location>
</feature>
<proteinExistence type="predicted"/>
<dbReference type="Proteomes" id="UP000813385">
    <property type="component" value="Unassembled WGS sequence"/>
</dbReference>
<accession>A0A8K0X6N8</accession>
<keyword evidence="3" id="KW-1185">Reference proteome</keyword>
<reference evidence="2" key="1">
    <citation type="journal article" date="2021" name="Nat. Commun.">
        <title>Genetic determinants of endophytism in the Arabidopsis root mycobiome.</title>
        <authorList>
            <person name="Mesny F."/>
            <person name="Miyauchi S."/>
            <person name="Thiergart T."/>
            <person name="Pickel B."/>
            <person name="Atanasova L."/>
            <person name="Karlsson M."/>
            <person name="Huettel B."/>
            <person name="Barry K.W."/>
            <person name="Haridas S."/>
            <person name="Chen C."/>
            <person name="Bauer D."/>
            <person name="Andreopoulos W."/>
            <person name="Pangilinan J."/>
            <person name="LaButti K."/>
            <person name="Riley R."/>
            <person name="Lipzen A."/>
            <person name="Clum A."/>
            <person name="Drula E."/>
            <person name="Henrissat B."/>
            <person name="Kohler A."/>
            <person name="Grigoriev I.V."/>
            <person name="Martin F.M."/>
            <person name="Hacquard S."/>
        </authorList>
    </citation>
    <scope>NUCLEOTIDE SEQUENCE</scope>
    <source>
        <strain evidence="2">MPI-CAGE-AT-0016</strain>
    </source>
</reference>
<gene>
    <name evidence="2" type="ORF">B0T11DRAFT_278161</name>
</gene>
<sequence>MLTPTYGCSPAISRNPKTRGAAKVQYQSTDMAGISRPILRDRLQAKLQDVPLCLNFLSELSNMDEPEVDSGRDLFLVGRQQASPVQVPDPTSVVDNCRNLSSIEAYLVQDPEHRRQTLGFQEQSWLENTDRMEEGAPWISHQASSPGVLTQMRKQQQSERNTIGSRPIASPMTLHQYLGGATGGIEDSPRPVNACIGQPDEATASGEPHQHHHLTATTSLGRSTQAVWEELGSREPMINMDSPPDEGHRVSRETSTACSPSRMPLKARRTRSRLNSRQRSTSQVGSKTPKRLRSSGLPLERIEKPTAGTQLVINHVDMKSLALNMDLMATYDAYILTGALDYTLRGRKQLDGPVGRCLQTVATNWLRDMVATADRPETRPR</sequence>
<feature type="region of interest" description="Disordered" evidence="1">
    <location>
        <begin position="236"/>
        <end position="294"/>
    </location>
</feature>
<organism evidence="2 3">
    <name type="scientific">Plectosphaerella cucumerina</name>
    <dbReference type="NCBI Taxonomy" id="40658"/>
    <lineage>
        <taxon>Eukaryota</taxon>
        <taxon>Fungi</taxon>
        <taxon>Dikarya</taxon>
        <taxon>Ascomycota</taxon>
        <taxon>Pezizomycotina</taxon>
        <taxon>Sordariomycetes</taxon>
        <taxon>Hypocreomycetidae</taxon>
        <taxon>Glomerellales</taxon>
        <taxon>Plectosphaerellaceae</taxon>
        <taxon>Plectosphaerella</taxon>
    </lineage>
</organism>
<dbReference type="AlphaFoldDB" id="A0A8K0X6N8"/>
<protein>
    <submittedName>
        <fullName evidence="2">Uncharacterized protein</fullName>
    </submittedName>
</protein>
<evidence type="ECO:0000313" key="3">
    <source>
        <dbReference type="Proteomes" id="UP000813385"/>
    </source>
</evidence>
<name>A0A8K0X6N8_9PEZI</name>